<evidence type="ECO:0000256" key="1">
    <source>
        <dbReference type="SAM" id="MobiDB-lite"/>
    </source>
</evidence>
<feature type="region of interest" description="Disordered" evidence="1">
    <location>
        <begin position="94"/>
        <end position="121"/>
    </location>
</feature>
<evidence type="ECO:0000256" key="2">
    <source>
        <dbReference type="SAM" id="Phobius"/>
    </source>
</evidence>
<accession>A0A5C6BBF1</accession>
<feature type="region of interest" description="Disordered" evidence="1">
    <location>
        <begin position="1"/>
        <end position="25"/>
    </location>
</feature>
<keyword evidence="2" id="KW-0472">Membrane</keyword>
<sequence precursor="true">MRIPSQFNDQSLYRSSDRRSKSAATSNVDTFRRLMRLGVALILVLVVMQQAAKPRLYQVFFGTGGNSWTSTAAPLERGDSAVGDAIATDTQIVADPNPNEAISAKSAGPNPQDSGLVSPDPQTQQIADGLVEKMSVADQRRLATYLTGNDSADAPALDAETIGQWRDAFAQVIETTKIPDADLSGFPQVIADALLISLDKAAMDRVADGTFWRADDADAFYLQLNQSDSLTAQGTSVTGTRAPVTGTLPLLQQPDAYRGQRVQIVGKIGLAESLPAKSNGLGIKSYWQLWVVPSDGGKRPIVLITKDLPDSIRTALDEDGKWDASISDGTATPEITAVGRFIKRLPYRSSIGADLAPVVIGRIIAQKTLAPTVADSTNAKRPPRQVSLLWIVLGAIVAGVSIAGAVMYRTAVAARETRRRRVAGRPDANLQFDQIKPTKLEADDDAGNNRPSNFPGVNE</sequence>
<gene>
    <name evidence="3" type="ORF">Pla52n_04300</name>
</gene>
<dbReference type="OrthoDB" id="240531at2"/>
<proteinExistence type="predicted"/>
<evidence type="ECO:0000313" key="3">
    <source>
        <dbReference type="EMBL" id="TWU07854.1"/>
    </source>
</evidence>
<dbReference type="RefSeq" id="WP_146518004.1">
    <property type="nucleotide sequence ID" value="NZ_CP151726.1"/>
</dbReference>
<evidence type="ECO:0000313" key="4">
    <source>
        <dbReference type="Proteomes" id="UP000320176"/>
    </source>
</evidence>
<protein>
    <submittedName>
        <fullName evidence="3">Uncharacterized protein</fullName>
    </submittedName>
</protein>
<dbReference type="AlphaFoldDB" id="A0A5C6BBF1"/>
<comment type="caution">
    <text evidence="3">The sequence shown here is derived from an EMBL/GenBank/DDBJ whole genome shotgun (WGS) entry which is preliminary data.</text>
</comment>
<feature type="region of interest" description="Disordered" evidence="1">
    <location>
        <begin position="433"/>
        <end position="459"/>
    </location>
</feature>
<organism evidence="3 4">
    <name type="scientific">Stieleria varia</name>
    <dbReference type="NCBI Taxonomy" id="2528005"/>
    <lineage>
        <taxon>Bacteria</taxon>
        <taxon>Pseudomonadati</taxon>
        <taxon>Planctomycetota</taxon>
        <taxon>Planctomycetia</taxon>
        <taxon>Pirellulales</taxon>
        <taxon>Pirellulaceae</taxon>
        <taxon>Stieleria</taxon>
    </lineage>
</organism>
<name>A0A5C6BBF1_9BACT</name>
<feature type="transmembrane region" description="Helical" evidence="2">
    <location>
        <begin position="388"/>
        <end position="411"/>
    </location>
</feature>
<keyword evidence="4" id="KW-1185">Reference proteome</keyword>
<feature type="compositionally biased region" description="Polar residues" evidence="1">
    <location>
        <begin position="1"/>
        <end position="14"/>
    </location>
</feature>
<feature type="compositionally biased region" description="Polar residues" evidence="1">
    <location>
        <begin position="109"/>
        <end position="121"/>
    </location>
</feature>
<reference evidence="3 4" key="1">
    <citation type="submission" date="2019-02" db="EMBL/GenBank/DDBJ databases">
        <title>Deep-cultivation of Planctomycetes and their phenomic and genomic characterization uncovers novel biology.</title>
        <authorList>
            <person name="Wiegand S."/>
            <person name="Jogler M."/>
            <person name="Boedeker C."/>
            <person name="Pinto D."/>
            <person name="Vollmers J."/>
            <person name="Rivas-Marin E."/>
            <person name="Kohn T."/>
            <person name="Peeters S.H."/>
            <person name="Heuer A."/>
            <person name="Rast P."/>
            <person name="Oberbeckmann S."/>
            <person name="Bunk B."/>
            <person name="Jeske O."/>
            <person name="Meyerdierks A."/>
            <person name="Storesund J.E."/>
            <person name="Kallscheuer N."/>
            <person name="Luecker S."/>
            <person name="Lage O.M."/>
            <person name="Pohl T."/>
            <person name="Merkel B.J."/>
            <person name="Hornburger P."/>
            <person name="Mueller R.-W."/>
            <person name="Bruemmer F."/>
            <person name="Labrenz M."/>
            <person name="Spormann A.M."/>
            <person name="Op Den Camp H."/>
            <person name="Overmann J."/>
            <person name="Amann R."/>
            <person name="Jetten M.S.M."/>
            <person name="Mascher T."/>
            <person name="Medema M.H."/>
            <person name="Devos D.P."/>
            <person name="Kaster A.-K."/>
            <person name="Ovreas L."/>
            <person name="Rohde M."/>
            <person name="Galperin M.Y."/>
            <person name="Jogler C."/>
        </authorList>
    </citation>
    <scope>NUCLEOTIDE SEQUENCE [LARGE SCALE GENOMIC DNA]</scope>
    <source>
        <strain evidence="3 4">Pla52n</strain>
    </source>
</reference>
<dbReference type="Proteomes" id="UP000320176">
    <property type="component" value="Unassembled WGS sequence"/>
</dbReference>
<keyword evidence="2" id="KW-0812">Transmembrane</keyword>
<dbReference type="EMBL" id="SJPN01000001">
    <property type="protein sequence ID" value="TWU07854.1"/>
    <property type="molecule type" value="Genomic_DNA"/>
</dbReference>
<keyword evidence="2" id="KW-1133">Transmembrane helix</keyword>